<dbReference type="InterPro" id="IPR017981">
    <property type="entry name" value="GPCR_2-like_7TM"/>
</dbReference>
<dbReference type="FunFam" id="1.20.1070.10:FF:000058">
    <property type="entry name" value="Adhesion G protein-coupled receptor F5"/>
    <property type="match status" value="1"/>
</dbReference>
<dbReference type="PROSITE" id="PS50261">
    <property type="entry name" value="G_PROTEIN_RECEP_F2_4"/>
    <property type="match status" value="1"/>
</dbReference>
<feature type="transmembrane region" description="Helical" evidence="11">
    <location>
        <begin position="107"/>
        <end position="125"/>
    </location>
</feature>
<dbReference type="AlphaFoldDB" id="A0A9D4HNL4"/>
<keyword evidence="5" id="KW-0677">Repeat</keyword>
<evidence type="ECO:0000259" key="13">
    <source>
        <dbReference type="PROSITE" id="PS50261"/>
    </source>
</evidence>
<dbReference type="InterPro" id="IPR046338">
    <property type="entry name" value="GAIN_dom_sf"/>
</dbReference>
<feature type="transmembrane region" description="Helical" evidence="11">
    <location>
        <begin position="177"/>
        <end position="196"/>
    </location>
</feature>
<dbReference type="CDD" id="cd15040">
    <property type="entry name" value="7tmB2_Adhesion"/>
    <property type="match status" value="1"/>
</dbReference>
<dbReference type="EMBL" id="JAIWYP010000012">
    <property type="protein sequence ID" value="KAH3725859.1"/>
    <property type="molecule type" value="Genomic_DNA"/>
</dbReference>
<dbReference type="Proteomes" id="UP000828390">
    <property type="component" value="Unassembled WGS sequence"/>
</dbReference>
<dbReference type="GO" id="GO:0004930">
    <property type="term" value="F:G protein-coupled receptor activity"/>
    <property type="evidence" value="ECO:0007669"/>
    <property type="project" value="InterPro"/>
</dbReference>
<dbReference type="GO" id="GO:0005886">
    <property type="term" value="C:plasma membrane"/>
    <property type="evidence" value="ECO:0007669"/>
    <property type="project" value="TreeGrafter"/>
</dbReference>
<dbReference type="Pfam" id="PF00002">
    <property type="entry name" value="7tm_2"/>
    <property type="match status" value="1"/>
</dbReference>
<name>A0A9D4HNL4_DREPO</name>
<dbReference type="GO" id="GO:0007166">
    <property type="term" value="P:cell surface receptor signaling pathway"/>
    <property type="evidence" value="ECO:0007669"/>
    <property type="project" value="InterPro"/>
</dbReference>
<feature type="transmembrane region" description="Helical" evidence="11">
    <location>
        <begin position="70"/>
        <end position="95"/>
    </location>
</feature>
<feature type="transmembrane region" description="Helical" evidence="11">
    <location>
        <begin position="216"/>
        <end position="239"/>
    </location>
</feature>
<comment type="subcellular location">
    <subcellularLocation>
        <location evidence="1">Membrane</location>
        <topology evidence="1">Multi-pass membrane protein</topology>
    </subcellularLocation>
</comment>
<dbReference type="Gene3D" id="2.60.220.50">
    <property type="match status" value="1"/>
</dbReference>
<evidence type="ECO:0000256" key="1">
    <source>
        <dbReference type="ARBA" id="ARBA00004141"/>
    </source>
</evidence>
<evidence type="ECO:0000256" key="8">
    <source>
        <dbReference type="ARBA" id="ARBA00023157"/>
    </source>
</evidence>
<comment type="similarity">
    <text evidence="2">Belongs to the G-protein coupled receptor 2 family. Adhesion G-protein coupled receptor (ADGR) subfamily.</text>
</comment>
<reference evidence="14" key="2">
    <citation type="submission" date="2020-11" db="EMBL/GenBank/DDBJ databases">
        <authorList>
            <person name="McCartney M.A."/>
            <person name="Auch B."/>
            <person name="Kono T."/>
            <person name="Mallez S."/>
            <person name="Becker A."/>
            <person name="Gohl D.M."/>
            <person name="Silverstein K.A.T."/>
            <person name="Koren S."/>
            <person name="Bechman K.B."/>
            <person name="Herman A."/>
            <person name="Abrahante J.E."/>
            <person name="Garbe J."/>
        </authorList>
    </citation>
    <scope>NUCLEOTIDE SEQUENCE</scope>
    <source>
        <strain evidence="14">Duluth1</strain>
        <tissue evidence="14">Whole animal</tissue>
    </source>
</reference>
<keyword evidence="7 11" id="KW-0472">Membrane</keyword>
<keyword evidence="6 11" id="KW-1133">Transmembrane helix</keyword>
<evidence type="ECO:0000256" key="3">
    <source>
        <dbReference type="ARBA" id="ARBA00022692"/>
    </source>
</evidence>
<evidence type="ECO:0000256" key="9">
    <source>
        <dbReference type="ARBA" id="ARBA00023180"/>
    </source>
</evidence>
<dbReference type="InterPro" id="IPR057244">
    <property type="entry name" value="GAIN_B"/>
</dbReference>
<dbReference type="InterPro" id="IPR000832">
    <property type="entry name" value="GPCR_2_secretin-like"/>
</dbReference>
<feature type="compositionally biased region" description="Low complexity" evidence="10">
    <location>
        <begin position="330"/>
        <end position="345"/>
    </location>
</feature>
<evidence type="ECO:0000256" key="2">
    <source>
        <dbReference type="ARBA" id="ARBA00007343"/>
    </source>
</evidence>
<feature type="transmembrane region" description="Helical" evidence="11">
    <location>
        <begin position="260"/>
        <end position="282"/>
    </location>
</feature>
<organism evidence="14 15">
    <name type="scientific">Dreissena polymorpha</name>
    <name type="common">Zebra mussel</name>
    <name type="synonym">Mytilus polymorpha</name>
    <dbReference type="NCBI Taxonomy" id="45954"/>
    <lineage>
        <taxon>Eukaryota</taxon>
        <taxon>Metazoa</taxon>
        <taxon>Spiralia</taxon>
        <taxon>Lophotrochozoa</taxon>
        <taxon>Mollusca</taxon>
        <taxon>Bivalvia</taxon>
        <taxon>Autobranchia</taxon>
        <taxon>Heteroconchia</taxon>
        <taxon>Euheterodonta</taxon>
        <taxon>Imparidentia</taxon>
        <taxon>Neoheterodontei</taxon>
        <taxon>Myida</taxon>
        <taxon>Dreissenoidea</taxon>
        <taxon>Dreissenidae</taxon>
        <taxon>Dreissena</taxon>
    </lineage>
</organism>
<evidence type="ECO:0000256" key="11">
    <source>
        <dbReference type="SAM" id="Phobius"/>
    </source>
</evidence>
<feature type="domain" description="GAIN-B" evidence="12">
    <location>
        <begin position="1"/>
        <end position="65"/>
    </location>
</feature>
<evidence type="ECO:0000256" key="5">
    <source>
        <dbReference type="ARBA" id="ARBA00022737"/>
    </source>
</evidence>
<dbReference type="PRINTS" id="PR00249">
    <property type="entry name" value="GPCRSECRETIN"/>
</dbReference>
<sequence>MSMLPPIVTNLSSAACSYWKFGSANVTGKWSSDGCTVRESNNSFTVCDCNHLTNFAVLMSPFVEADSESIPLRVVSIVGIGLSMLCLLITILIHVCLWRYLKSERAVLLLNLSIALMSSYIIFLAGVDRTESTVFCAVVAALLQYIYLVVFCLMLAEGIELAVTVLYVFATRSRLRVLVVSAWLLPAIVVGISLGVTKTEGYGNEHFCWLSISRGLIWSFIGPAIVIIILNIICIILVIKKMCGMKSMETKTSAEKIKTSLRSLCVLVPLMGVSWILGIFYINDDLFFMQYLFAICNGLQGVFIFIFHCVLNKKVRQALKRDASRRETLRSTLRSTRQSTFQSTFQGENRYSSSNKFNSESRSENAEFTSSDWRNKVFESKSESSRGPFYMPLAGEMMNRIRRPALSVNPRALPRHSRDDTVFDNDDRPYAPHKFVQLGSRLVARVPFAQHSEQQGRVSESR</sequence>
<dbReference type="Pfam" id="PF01825">
    <property type="entry name" value="GPS"/>
    <property type="match status" value="1"/>
</dbReference>
<evidence type="ECO:0000259" key="12">
    <source>
        <dbReference type="PROSITE" id="PS50221"/>
    </source>
</evidence>
<dbReference type="InterPro" id="IPR008077">
    <property type="entry name" value="GPCR_2_brain_angio_inhib"/>
</dbReference>
<dbReference type="PROSITE" id="PS00650">
    <property type="entry name" value="G_PROTEIN_RECEP_F2_2"/>
    <property type="match status" value="1"/>
</dbReference>
<evidence type="ECO:0000256" key="7">
    <source>
        <dbReference type="ARBA" id="ARBA00023136"/>
    </source>
</evidence>
<feature type="domain" description="G-protein coupled receptors family 2 profile 2" evidence="13">
    <location>
        <begin position="72"/>
        <end position="312"/>
    </location>
</feature>
<feature type="region of interest" description="Disordered" evidence="10">
    <location>
        <begin position="329"/>
        <end position="358"/>
    </location>
</feature>
<evidence type="ECO:0000256" key="6">
    <source>
        <dbReference type="ARBA" id="ARBA00022989"/>
    </source>
</evidence>
<dbReference type="Gene3D" id="1.20.1070.10">
    <property type="entry name" value="Rhodopsin 7-helix transmembrane proteins"/>
    <property type="match status" value="1"/>
</dbReference>
<proteinExistence type="inferred from homology"/>
<dbReference type="SMART" id="SM00303">
    <property type="entry name" value="GPS"/>
    <property type="match status" value="1"/>
</dbReference>
<dbReference type="InterPro" id="IPR017983">
    <property type="entry name" value="GPCR_2_secretin-like_CS"/>
</dbReference>
<dbReference type="PRINTS" id="PR01694">
    <property type="entry name" value="BAIPRECURSOR"/>
</dbReference>
<dbReference type="InterPro" id="IPR000203">
    <property type="entry name" value="GPS"/>
</dbReference>
<keyword evidence="4" id="KW-0732">Signal</keyword>
<protein>
    <submittedName>
        <fullName evidence="14">Uncharacterized protein</fullName>
    </submittedName>
</protein>
<evidence type="ECO:0000313" key="14">
    <source>
        <dbReference type="EMBL" id="KAH3725859.1"/>
    </source>
</evidence>
<dbReference type="PROSITE" id="PS50221">
    <property type="entry name" value="GAIN_B"/>
    <property type="match status" value="1"/>
</dbReference>
<dbReference type="SUPFAM" id="SSF81321">
    <property type="entry name" value="Family A G protein-coupled receptor-like"/>
    <property type="match status" value="1"/>
</dbReference>
<feature type="transmembrane region" description="Helical" evidence="11">
    <location>
        <begin position="145"/>
        <end position="170"/>
    </location>
</feature>
<dbReference type="PANTHER" id="PTHR12011:SF347">
    <property type="entry name" value="FI21270P1-RELATED"/>
    <property type="match status" value="1"/>
</dbReference>
<dbReference type="PANTHER" id="PTHR12011">
    <property type="entry name" value="ADHESION G-PROTEIN COUPLED RECEPTOR"/>
    <property type="match status" value="1"/>
</dbReference>
<keyword evidence="8" id="KW-1015">Disulfide bond</keyword>
<evidence type="ECO:0000313" key="15">
    <source>
        <dbReference type="Proteomes" id="UP000828390"/>
    </source>
</evidence>
<comment type="caution">
    <text evidence="14">The sequence shown here is derived from an EMBL/GenBank/DDBJ whole genome shotgun (WGS) entry which is preliminary data.</text>
</comment>
<feature type="transmembrane region" description="Helical" evidence="11">
    <location>
        <begin position="288"/>
        <end position="311"/>
    </location>
</feature>
<keyword evidence="15" id="KW-1185">Reference proteome</keyword>
<gene>
    <name evidence="14" type="ORF">DPMN_051711</name>
</gene>
<evidence type="ECO:0000256" key="10">
    <source>
        <dbReference type="SAM" id="MobiDB-lite"/>
    </source>
</evidence>
<keyword evidence="3 11" id="KW-0812">Transmembrane</keyword>
<reference evidence="14" key="1">
    <citation type="journal article" date="2019" name="bioRxiv">
        <title>The Genome of the Zebra Mussel, Dreissena polymorpha: A Resource for Invasive Species Research.</title>
        <authorList>
            <person name="McCartney M.A."/>
            <person name="Auch B."/>
            <person name="Kono T."/>
            <person name="Mallez S."/>
            <person name="Zhang Y."/>
            <person name="Obille A."/>
            <person name="Becker A."/>
            <person name="Abrahante J.E."/>
            <person name="Garbe J."/>
            <person name="Badalamenti J.P."/>
            <person name="Herman A."/>
            <person name="Mangelson H."/>
            <person name="Liachko I."/>
            <person name="Sullivan S."/>
            <person name="Sone E.D."/>
            <person name="Koren S."/>
            <person name="Silverstein K.A.T."/>
            <person name="Beckman K.B."/>
            <person name="Gohl D.M."/>
        </authorList>
    </citation>
    <scope>NUCLEOTIDE SEQUENCE</scope>
    <source>
        <strain evidence="14">Duluth1</strain>
        <tissue evidence="14">Whole animal</tissue>
    </source>
</reference>
<accession>A0A9D4HNL4</accession>
<keyword evidence="9" id="KW-0325">Glycoprotein</keyword>
<evidence type="ECO:0000256" key="4">
    <source>
        <dbReference type="ARBA" id="ARBA00022729"/>
    </source>
</evidence>